<dbReference type="OrthoDB" id="3649429at2759"/>
<proteinExistence type="predicted"/>
<dbReference type="AlphaFoldDB" id="A0A8H6RHZ1"/>
<gene>
    <name evidence="2" type="ORF">HII31_07434</name>
</gene>
<sequence length="138" mass="13765">MRFLEFSALAAGLVAAVPQQVQPYGPLTTSAPVTSATTTQYTTITVFRVETTITATRNGTIATHESTSTETSALAAPTAPYGTGALPGYGNNTSVVPGTGALPSVTYSGPPSTGAAGKFNVQAFSLAAAVGVVGLLLV</sequence>
<comment type="caution">
    <text evidence="2">The sequence shown here is derived from an EMBL/GenBank/DDBJ whole genome shotgun (WGS) entry which is preliminary data.</text>
</comment>
<keyword evidence="3" id="KW-1185">Reference proteome</keyword>
<dbReference type="Proteomes" id="UP000660729">
    <property type="component" value="Unassembled WGS sequence"/>
</dbReference>
<organism evidence="2 3">
    <name type="scientific">Pseudocercospora fuligena</name>
    <dbReference type="NCBI Taxonomy" id="685502"/>
    <lineage>
        <taxon>Eukaryota</taxon>
        <taxon>Fungi</taxon>
        <taxon>Dikarya</taxon>
        <taxon>Ascomycota</taxon>
        <taxon>Pezizomycotina</taxon>
        <taxon>Dothideomycetes</taxon>
        <taxon>Dothideomycetidae</taxon>
        <taxon>Mycosphaerellales</taxon>
        <taxon>Mycosphaerellaceae</taxon>
        <taxon>Pseudocercospora</taxon>
    </lineage>
</organism>
<evidence type="ECO:0000313" key="3">
    <source>
        <dbReference type="Proteomes" id="UP000660729"/>
    </source>
</evidence>
<accession>A0A8H6RHZ1</accession>
<reference evidence="2" key="1">
    <citation type="submission" date="2020-04" db="EMBL/GenBank/DDBJ databases">
        <title>Draft genome resource of the tomato pathogen Pseudocercospora fuligena.</title>
        <authorList>
            <person name="Zaccaron A."/>
        </authorList>
    </citation>
    <scope>NUCLEOTIDE SEQUENCE</scope>
    <source>
        <strain evidence="2">PF001</strain>
    </source>
</reference>
<feature type="signal peptide" evidence="1">
    <location>
        <begin position="1"/>
        <end position="16"/>
    </location>
</feature>
<feature type="chain" id="PRO_5034705244" evidence="1">
    <location>
        <begin position="17"/>
        <end position="138"/>
    </location>
</feature>
<evidence type="ECO:0000256" key="1">
    <source>
        <dbReference type="SAM" id="SignalP"/>
    </source>
</evidence>
<keyword evidence="1" id="KW-0732">Signal</keyword>
<protein>
    <submittedName>
        <fullName evidence="2">Uncharacterized protein</fullName>
    </submittedName>
</protein>
<name>A0A8H6RHZ1_9PEZI</name>
<evidence type="ECO:0000313" key="2">
    <source>
        <dbReference type="EMBL" id="KAF7191411.1"/>
    </source>
</evidence>
<dbReference type="EMBL" id="JABCIY010000158">
    <property type="protein sequence ID" value="KAF7191411.1"/>
    <property type="molecule type" value="Genomic_DNA"/>
</dbReference>